<dbReference type="AlphaFoldDB" id="A0A183PFS2"/>
<feature type="region of interest" description="Disordered" evidence="1">
    <location>
        <begin position="146"/>
        <end position="177"/>
    </location>
</feature>
<feature type="region of interest" description="Disordered" evidence="1">
    <location>
        <begin position="81"/>
        <end position="126"/>
    </location>
</feature>
<dbReference type="Proteomes" id="UP000050791">
    <property type="component" value="Unassembled WGS sequence"/>
</dbReference>
<evidence type="ECO:0000313" key="4">
    <source>
        <dbReference type="Proteomes" id="UP000269396"/>
    </source>
</evidence>
<feature type="compositionally biased region" description="Pro residues" evidence="1">
    <location>
        <begin position="99"/>
        <end position="119"/>
    </location>
</feature>
<sequence length="232" mass="25347">MNINLYDKETKSGSHCKTTISSYPRGRWTGMRTWEVTTEQTTTPASSILGESETNVETFWQCCLDKVKRRPLRLKDLDVTDLEAEEQEGGKESRRLLGPGPPPPPSPPGGSDGLPPPPTASAESMDDVKGKAIVVPDSPIAGSLKNKIEALSRASQKQSEHSTPISPPSVTLSNTTGTVHLLKEKHSSFENAEEPVKPQLPRERTGKILSVKDRFESGISTVLFRNALFTIE</sequence>
<dbReference type="WBParaSite" id="SMTH1_11720.1">
    <property type="protein sequence ID" value="SMTH1_11720.1"/>
    <property type="gene ID" value="SMTH1_11720"/>
</dbReference>
<dbReference type="EMBL" id="UZAL01033255">
    <property type="protein sequence ID" value="VDP62985.1"/>
    <property type="molecule type" value="Genomic_DNA"/>
</dbReference>
<reference evidence="2 4" key="1">
    <citation type="submission" date="2018-11" db="EMBL/GenBank/DDBJ databases">
        <authorList>
            <consortium name="Pathogen Informatics"/>
        </authorList>
    </citation>
    <scope>NUCLEOTIDE SEQUENCE [LARGE SCALE GENOMIC DNA]</scope>
    <source>
        <strain evidence="2">Denwood</strain>
        <strain evidence="4">Denwood, Zambia</strain>
    </source>
</reference>
<keyword evidence="4" id="KW-1185">Reference proteome</keyword>
<reference evidence="5" key="2">
    <citation type="submission" date="2023-11" db="UniProtKB">
        <authorList>
            <consortium name="WormBaseParasite"/>
        </authorList>
    </citation>
    <scope>IDENTIFICATION</scope>
</reference>
<evidence type="ECO:0000313" key="3">
    <source>
        <dbReference type="Proteomes" id="UP000050791"/>
    </source>
</evidence>
<proteinExistence type="predicted"/>
<protein>
    <submittedName>
        <fullName evidence="5">WH2 domain-containing protein</fullName>
    </submittedName>
</protein>
<organism evidence="3 5">
    <name type="scientific">Schistosoma mattheei</name>
    <dbReference type="NCBI Taxonomy" id="31246"/>
    <lineage>
        <taxon>Eukaryota</taxon>
        <taxon>Metazoa</taxon>
        <taxon>Spiralia</taxon>
        <taxon>Lophotrochozoa</taxon>
        <taxon>Platyhelminthes</taxon>
        <taxon>Trematoda</taxon>
        <taxon>Digenea</taxon>
        <taxon>Strigeidida</taxon>
        <taxon>Schistosomatoidea</taxon>
        <taxon>Schistosomatidae</taxon>
        <taxon>Schistosoma</taxon>
    </lineage>
</organism>
<name>A0A183PFS2_9TREM</name>
<evidence type="ECO:0000313" key="5">
    <source>
        <dbReference type="WBParaSite" id="SMTH1_11720.1"/>
    </source>
</evidence>
<dbReference type="OrthoDB" id="9806920at2759"/>
<feature type="compositionally biased region" description="Polar residues" evidence="1">
    <location>
        <begin position="153"/>
        <end position="177"/>
    </location>
</feature>
<gene>
    <name evidence="2" type="ORF">SMTD_LOCUS13208</name>
</gene>
<evidence type="ECO:0000313" key="2">
    <source>
        <dbReference type="EMBL" id="VDP62985.1"/>
    </source>
</evidence>
<dbReference type="Proteomes" id="UP000269396">
    <property type="component" value="Unassembled WGS sequence"/>
</dbReference>
<dbReference type="STRING" id="31246.A0A183PFS2"/>
<evidence type="ECO:0000256" key="1">
    <source>
        <dbReference type="SAM" id="MobiDB-lite"/>
    </source>
</evidence>
<accession>A0A183PFS2</accession>